<evidence type="ECO:0000313" key="2">
    <source>
        <dbReference type="Proteomes" id="UP001497623"/>
    </source>
</evidence>
<name>A0AAV2QWI6_MEGNR</name>
<feature type="non-terminal residue" evidence="1">
    <location>
        <position position="148"/>
    </location>
</feature>
<comment type="caution">
    <text evidence="1">The sequence shown here is derived from an EMBL/GenBank/DDBJ whole genome shotgun (WGS) entry which is preliminary data.</text>
</comment>
<reference evidence="1 2" key="1">
    <citation type="submission" date="2024-05" db="EMBL/GenBank/DDBJ databases">
        <authorList>
            <person name="Wallberg A."/>
        </authorList>
    </citation>
    <scope>NUCLEOTIDE SEQUENCE [LARGE SCALE GENOMIC DNA]</scope>
</reference>
<sequence>VAPTQHSSCLAPHNTAQYDGTLPPSNKDHKKGCRFAEFSLRANRDDITDGRRYLCYPHRLVYRSDACYCAAFMTKMFSAVQYHQGYFFMYKIDQLSRFSDVSSAVSREVSPSTRLDGLLTLLTFGKFGKTLKEVIPGHTMMIYIQYYY</sequence>
<protein>
    <submittedName>
        <fullName evidence="1">Uncharacterized protein</fullName>
    </submittedName>
</protein>
<accession>A0AAV2QWI6</accession>
<gene>
    <name evidence="1" type="ORF">MNOR_LOCUS16949</name>
</gene>
<organism evidence="1 2">
    <name type="scientific">Meganyctiphanes norvegica</name>
    <name type="common">Northern krill</name>
    <name type="synonym">Thysanopoda norvegica</name>
    <dbReference type="NCBI Taxonomy" id="48144"/>
    <lineage>
        <taxon>Eukaryota</taxon>
        <taxon>Metazoa</taxon>
        <taxon>Ecdysozoa</taxon>
        <taxon>Arthropoda</taxon>
        <taxon>Crustacea</taxon>
        <taxon>Multicrustacea</taxon>
        <taxon>Malacostraca</taxon>
        <taxon>Eumalacostraca</taxon>
        <taxon>Eucarida</taxon>
        <taxon>Euphausiacea</taxon>
        <taxon>Euphausiidae</taxon>
        <taxon>Meganyctiphanes</taxon>
    </lineage>
</organism>
<dbReference type="Proteomes" id="UP001497623">
    <property type="component" value="Unassembled WGS sequence"/>
</dbReference>
<dbReference type="EMBL" id="CAXKWB010011392">
    <property type="protein sequence ID" value="CAL4101147.1"/>
    <property type="molecule type" value="Genomic_DNA"/>
</dbReference>
<evidence type="ECO:0000313" key="1">
    <source>
        <dbReference type="EMBL" id="CAL4101147.1"/>
    </source>
</evidence>
<keyword evidence="2" id="KW-1185">Reference proteome</keyword>
<dbReference type="AlphaFoldDB" id="A0AAV2QWI6"/>
<feature type="non-terminal residue" evidence="1">
    <location>
        <position position="1"/>
    </location>
</feature>
<proteinExistence type="predicted"/>